<feature type="transmembrane region" description="Helical" evidence="1">
    <location>
        <begin position="52"/>
        <end position="69"/>
    </location>
</feature>
<feature type="transmembrane region" description="Helical" evidence="1">
    <location>
        <begin position="27"/>
        <end position="46"/>
    </location>
</feature>
<dbReference type="EMBL" id="CAEZUQ010000121">
    <property type="protein sequence ID" value="CAB4613394.1"/>
    <property type="molecule type" value="Genomic_DNA"/>
</dbReference>
<keyword evidence="1" id="KW-0472">Membrane</keyword>
<dbReference type="AlphaFoldDB" id="A0A6J6HQQ7"/>
<sequence>MPVAKRKIASDLDYGVAIYHERLNWSIWVWVFAIFMTGSVSLSVWAALGNDAAIAISLIQFGLLIYAAQKSALEIRVTKGWLLVGPAAIERAFIHNFKALEPAEFKRVRGVDADPACYLQIRFWVNSAIKIYLRDPKDKTPYWLISTNRANDLAKILNVADH</sequence>
<evidence type="ECO:0000256" key="1">
    <source>
        <dbReference type="SAM" id="Phobius"/>
    </source>
</evidence>
<reference evidence="2" key="1">
    <citation type="submission" date="2020-05" db="EMBL/GenBank/DDBJ databases">
        <authorList>
            <person name="Chiriac C."/>
            <person name="Salcher M."/>
            <person name="Ghai R."/>
            <person name="Kavagutti S V."/>
        </authorList>
    </citation>
    <scope>NUCLEOTIDE SEQUENCE</scope>
</reference>
<accession>A0A6J6HQQ7</accession>
<dbReference type="Pfam" id="PF11292">
    <property type="entry name" value="DUF3093"/>
    <property type="match status" value="1"/>
</dbReference>
<keyword evidence="1" id="KW-1133">Transmembrane helix</keyword>
<organism evidence="2">
    <name type="scientific">freshwater metagenome</name>
    <dbReference type="NCBI Taxonomy" id="449393"/>
    <lineage>
        <taxon>unclassified sequences</taxon>
        <taxon>metagenomes</taxon>
        <taxon>ecological metagenomes</taxon>
    </lineage>
</organism>
<gene>
    <name evidence="2" type="ORF">UFOPK1842_00905</name>
</gene>
<dbReference type="InterPro" id="IPR021443">
    <property type="entry name" value="DUF3093"/>
</dbReference>
<name>A0A6J6HQQ7_9ZZZZ</name>
<keyword evidence="1" id="KW-0812">Transmembrane</keyword>
<proteinExistence type="predicted"/>
<protein>
    <submittedName>
        <fullName evidence="2">Unannotated protein</fullName>
    </submittedName>
</protein>
<evidence type="ECO:0000313" key="2">
    <source>
        <dbReference type="EMBL" id="CAB4613394.1"/>
    </source>
</evidence>